<dbReference type="AlphaFoldDB" id="A0A9E7RVP1"/>
<accession>A0A9E7RVP1</accession>
<evidence type="ECO:0000256" key="2">
    <source>
        <dbReference type="ARBA" id="ARBA00022603"/>
    </source>
</evidence>
<evidence type="ECO:0000313" key="9">
    <source>
        <dbReference type="EMBL" id="UXH32626.1"/>
    </source>
</evidence>
<dbReference type="NCBIfam" id="TIGR00589">
    <property type="entry name" value="ogt"/>
    <property type="match status" value="1"/>
</dbReference>
<protein>
    <submittedName>
        <fullName evidence="9">MGMT family protein</fullName>
        <ecNumber evidence="8">2.1.1.63</ecNumber>
    </submittedName>
</protein>
<dbReference type="KEGG" id="mwo:MWSIV6_0992"/>
<name>A0A9E7RVP1_METWO</name>
<dbReference type="CDD" id="cd06445">
    <property type="entry name" value="ATase"/>
    <property type="match status" value="1"/>
</dbReference>
<dbReference type="PANTHER" id="PTHR10815">
    <property type="entry name" value="METHYLATED-DNA--PROTEIN-CYSTEINE METHYLTRANSFERASE"/>
    <property type="match status" value="1"/>
</dbReference>
<comment type="catalytic activity">
    <reaction evidence="1">
        <text>a 4-O-methyl-thymidine in DNA + L-cysteinyl-[protein] = a thymidine in DNA + S-methyl-L-cysteinyl-[protein]</text>
        <dbReference type="Rhea" id="RHEA:53428"/>
        <dbReference type="Rhea" id="RHEA-COMP:10131"/>
        <dbReference type="Rhea" id="RHEA-COMP:10132"/>
        <dbReference type="Rhea" id="RHEA-COMP:13555"/>
        <dbReference type="Rhea" id="RHEA-COMP:13556"/>
        <dbReference type="ChEBI" id="CHEBI:29950"/>
        <dbReference type="ChEBI" id="CHEBI:82612"/>
        <dbReference type="ChEBI" id="CHEBI:137386"/>
        <dbReference type="ChEBI" id="CHEBI:137387"/>
        <dbReference type="EC" id="2.1.1.63"/>
    </reaction>
</comment>
<dbReference type="InterPro" id="IPR036217">
    <property type="entry name" value="MethylDNA_cys_MeTrfase_DNAb"/>
</dbReference>
<evidence type="ECO:0000256" key="4">
    <source>
        <dbReference type="ARBA" id="ARBA00022763"/>
    </source>
</evidence>
<dbReference type="EMBL" id="CP104550">
    <property type="protein sequence ID" value="UXH32626.1"/>
    <property type="molecule type" value="Genomic_DNA"/>
</dbReference>
<keyword evidence="3 8" id="KW-0808">Transferase</keyword>
<dbReference type="GO" id="GO:0032259">
    <property type="term" value="P:methylation"/>
    <property type="evidence" value="ECO:0007669"/>
    <property type="project" value="UniProtKB-KW"/>
</dbReference>
<keyword evidence="10" id="KW-1185">Reference proteome</keyword>
<dbReference type="PANTHER" id="PTHR10815:SF13">
    <property type="entry name" value="METHYLATED-DNA--PROTEIN-CYSTEINE METHYLTRANSFERASE"/>
    <property type="match status" value="1"/>
</dbReference>
<dbReference type="PROSITE" id="PS00374">
    <property type="entry name" value="MGMT"/>
    <property type="match status" value="1"/>
</dbReference>
<comment type="catalytic activity">
    <reaction evidence="6">
        <text>a 6-O-methyl-2'-deoxyguanosine in DNA + L-cysteinyl-[protein] = S-methyl-L-cysteinyl-[protein] + a 2'-deoxyguanosine in DNA</text>
        <dbReference type="Rhea" id="RHEA:24000"/>
        <dbReference type="Rhea" id="RHEA-COMP:10131"/>
        <dbReference type="Rhea" id="RHEA-COMP:10132"/>
        <dbReference type="Rhea" id="RHEA-COMP:11367"/>
        <dbReference type="Rhea" id="RHEA-COMP:11368"/>
        <dbReference type="ChEBI" id="CHEBI:29950"/>
        <dbReference type="ChEBI" id="CHEBI:82612"/>
        <dbReference type="ChEBI" id="CHEBI:85445"/>
        <dbReference type="ChEBI" id="CHEBI:85448"/>
        <dbReference type="EC" id="2.1.1.63"/>
    </reaction>
</comment>
<keyword evidence="5" id="KW-0234">DNA repair</keyword>
<dbReference type="InterPro" id="IPR036388">
    <property type="entry name" value="WH-like_DNA-bd_sf"/>
</dbReference>
<keyword evidence="2 8" id="KW-0489">Methyltransferase</keyword>
<evidence type="ECO:0000256" key="3">
    <source>
        <dbReference type="ARBA" id="ARBA00022679"/>
    </source>
</evidence>
<keyword evidence="4" id="KW-0227">DNA damage</keyword>
<evidence type="ECO:0000313" key="8">
    <source>
        <dbReference type="EMBL" id="MEJ8542606.1"/>
    </source>
</evidence>
<dbReference type="Gene3D" id="1.10.10.10">
    <property type="entry name" value="Winged helix-like DNA-binding domain superfamily/Winged helix DNA-binding domain"/>
    <property type="match status" value="1"/>
</dbReference>
<dbReference type="InterPro" id="IPR014048">
    <property type="entry name" value="MethylDNA_cys_MeTrfase_DNA-bd"/>
</dbReference>
<dbReference type="GO" id="GO:0003908">
    <property type="term" value="F:methylated-DNA-[protein]-cysteine S-methyltransferase activity"/>
    <property type="evidence" value="ECO:0007669"/>
    <property type="project" value="UniProtKB-EC"/>
</dbReference>
<evidence type="ECO:0000256" key="6">
    <source>
        <dbReference type="ARBA" id="ARBA00049348"/>
    </source>
</evidence>
<evidence type="ECO:0000313" key="10">
    <source>
        <dbReference type="Proteomes" id="UP001369247"/>
    </source>
</evidence>
<organism evidence="9">
    <name type="scientific">Methanothermobacter wolfeii</name>
    <name type="common">Methanobacterium wolfei</name>
    <dbReference type="NCBI Taxonomy" id="145261"/>
    <lineage>
        <taxon>Archaea</taxon>
        <taxon>Methanobacteriati</taxon>
        <taxon>Methanobacteriota</taxon>
        <taxon>Methanomada group</taxon>
        <taxon>Methanobacteria</taxon>
        <taxon>Methanobacteriales</taxon>
        <taxon>Methanobacteriaceae</taxon>
        <taxon>Methanothermobacter</taxon>
    </lineage>
</organism>
<dbReference type="SUPFAM" id="SSF46767">
    <property type="entry name" value="Methylated DNA-protein cysteine methyltransferase, C-terminal domain"/>
    <property type="match status" value="1"/>
</dbReference>
<reference evidence="8 10" key="2">
    <citation type="submission" date="2023-12" db="EMBL/GenBank/DDBJ databases">
        <title>Phenotypic and Genomic Characterization of Methanothermobacter wolfeii Strain BSEL, a CO2-Capturing Archaeon with Minimal Nutrient Requirements.</title>
        <authorList>
            <person name="Ale Enriquez F."/>
            <person name="Ahring B.K."/>
        </authorList>
    </citation>
    <scope>NUCLEOTIDE SEQUENCE [LARGE SCALE GENOMIC DNA]</scope>
    <source>
        <strain evidence="8 10">BSEL-1</strain>
    </source>
</reference>
<dbReference type="RefSeq" id="WP_238337836.1">
    <property type="nucleotide sequence ID" value="NZ_CP104550.1"/>
</dbReference>
<evidence type="ECO:0000256" key="5">
    <source>
        <dbReference type="ARBA" id="ARBA00023204"/>
    </source>
</evidence>
<dbReference type="Proteomes" id="UP001369247">
    <property type="component" value="Unassembled WGS sequence"/>
</dbReference>
<dbReference type="Pfam" id="PF01035">
    <property type="entry name" value="DNA_binding_1"/>
    <property type="match status" value="1"/>
</dbReference>
<gene>
    <name evidence="9" type="ORF">N5910_05070</name>
    <name evidence="8" type="ORF">U2150_03750</name>
</gene>
<proteinExistence type="predicted"/>
<dbReference type="GO" id="GO:0006281">
    <property type="term" value="P:DNA repair"/>
    <property type="evidence" value="ECO:0007669"/>
    <property type="project" value="UniProtKB-KW"/>
</dbReference>
<dbReference type="EMBL" id="JAXUHJ010000008">
    <property type="protein sequence ID" value="MEJ8542606.1"/>
    <property type="molecule type" value="Genomic_DNA"/>
</dbReference>
<dbReference type="EC" id="2.1.1.63" evidence="8"/>
<dbReference type="Proteomes" id="UP001065373">
    <property type="component" value="Chromosome"/>
</dbReference>
<reference evidence="9" key="1">
    <citation type="submission" date="2022-09" db="EMBL/GenBank/DDBJ databases">
        <title>Characterization of three MwoI isoschizomers from sequenced genome and metagenomes.</title>
        <authorList>
            <person name="Fomenkov A."/>
            <person name="Xu S.Y."/>
            <person name="Roberts R.J."/>
        </authorList>
    </citation>
    <scope>NUCLEOTIDE SEQUENCE</scope>
    <source>
        <strain evidence="9">DSM 2970</strain>
    </source>
</reference>
<dbReference type="GeneID" id="58978631"/>
<evidence type="ECO:0000259" key="7">
    <source>
        <dbReference type="Pfam" id="PF01035"/>
    </source>
</evidence>
<sequence>MRIMLDHPLVNAVIRFDGERILGVSLSGDHDDRISEGVPEFVRETVLKMERLLDGEMVEFDLSRVDLSVCTPYQLRVLRVVSGIPWGSTMSYGELAEAAGGSPRSAGSALAANPFPIIIPCHRVIRSDGSPGGYQGGTELKRILLKKEGAL</sequence>
<dbReference type="InterPro" id="IPR001497">
    <property type="entry name" value="MethylDNA_cys_MeTrfase_AS"/>
</dbReference>
<evidence type="ECO:0000256" key="1">
    <source>
        <dbReference type="ARBA" id="ARBA00001286"/>
    </source>
</evidence>
<feature type="domain" description="Methylated-DNA-[protein]-cysteine S-methyltransferase DNA binding" evidence="7">
    <location>
        <begin position="73"/>
        <end position="150"/>
    </location>
</feature>